<evidence type="ECO:0008006" key="5">
    <source>
        <dbReference type="Google" id="ProtNLM"/>
    </source>
</evidence>
<evidence type="ECO:0000313" key="4">
    <source>
        <dbReference type="Proteomes" id="UP000008810"/>
    </source>
</evidence>
<evidence type="ECO:0000313" key="2">
    <source>
        <dbReference type="EMBL" id="KQJ86098.1"/>
    </source>
</evidence>
<keyword evidence="4" id="KW-1185">Reference proteome</keyword>
<protein>
    <recommendedName>
        <fullName evidence="5">Secreted protein</fullName>
    </recommendedName>
</protein>
<evidence type="ECO:0000256" key="1">
    <source>
        <dbReference type="SAM" id="SignalP"/>
    </source>
</evidence>
<reference evidence="2" key="2">
    <citation type="submission" date="2017-06" db="EMBL/GenBank/DDBJ databases">
        <title>WGS assembly of Brachypodium distachyon.</title>
        <authorList>
            <consortium name="The International Brachypodium Initiative"/>
            <person name="Lucas S."/>
            <person name="Harmon-Smith M."/>
            <person name="Lail K."/>
            <person name="Tice H."/>
            <person name="Grimwood J."/>
            <person name="Bruce D."/>
            <person name="Barry K."/>
            <person name="Shu S."/>
            <person name="Lindquist E."/>
            <person name="Wang M."/>
            <person name="Pitluck S."/>
            <person name="Vogel J.P."/>
            <person name="Garvin D.F."/>
            <person name="Mockler T.C."/>
            <person name="Schmutz J."/>
            <person name="Rokhsar D."/>
            <person name="Bevan M.W."/>
        </authorList>
    </citation>
    <scope>NUCLEOTIDE SEQUENCE</scope>
    <source>
        <strain evidence="2">Bd21</strain>
    </source>
</reference>
<keyword evidence="1" id="KW-0732">Signal</keyword>
<name>A0A0Q3GYX8_BRADI</name>
<sequence>MLIHCWWGKMLVGSISLCTGLFVGRECKIICYKSVASHSPSQTSRRHAAAAALDVRPSWSLRRRPGHAQS</sequence>
<proteinExistence type="predicted"/>
<reference evidence="3" key="3">
    <citation type="submission" date="2018-08" db="UniProtKB">
        <authorList>
            <consortium name="EnsemblPlants"/>
        </authorList>
    </citation>
    <scope>IDENTIFICATION</scope>
    <source>
        <strain evidence="3">cv. Bd21</strain>
    </source>
</reference>
<dbReference type="AlphaFoldDB" id="A0A0Q3GYX8"/>
<dbReference type="EMBL" id="CM000883">
    <property type="protein sequence ID" value="KQJ86098.1"/>
    <property type="molecule type" value="Genomic_DNA"/>
</dbReference>
<dbReference type="EnsemblPlants" id="KQJ86098">
    <property type="protein sequence ID" value="KQJ86098"/>
    <property type="gene ID" value="BRADI_4g03293v3"/>
</dbReference>
<dbReference type="Proteomes" id="UP000008810">
    <property type="component" value="Chromosome 4"/>
</dbReference>
<dbReference type="InParanoid" id="A0A0Q3GYX8"/>
<reference evidence="2 3" key="1">
    <citation type="journal article" date="2010" name="Nature">
        <title>Genome sequencing and analysis of the model grass Brachypodium distachyon.</title>
        <authorList>
            <consortium name="International Brachypodium Initiative"/>
        </authorList>
    </citation>
    <scope>NUCLEOTIDE SEQUENCE [LARGE SCALE GENOMIC DNA]</scope>
    <source>
        <strain evidence="2 3">Bd21</strain>
    </source>
</reference>
<feature type="chain" id="PRO_5035999596" description="Secreted protein" evidence="1">
    <location>
        <begin position="21"/>
        <end position="70"/>
    </location>
</feature>
<organism evidence="2">
    <name type="scientific">Brachypodium distachyon</name>
    <name type="common">Purple false brome</name>
    <name type="synonym">Trachynia distachya</name>
    <dbReference type="NCBI Taxonomy" id="15368"/>
    <lineage>
        <taxon>Eukaryota</taxon>
        <taxon>Viridiplantae</taxon>
        <taxon>Streptophyta</taxon>
        <taxon>Embryophyta</taxon>
        <taxon>Tracheophyta</taxon>
        <taxon>Spermatophyta</taxon>
        <taxon>Magnoliopsida</taxon>
        <taxon>Liliopsida</taxon>
        <taxon>Poales</taxon>
        <taxon>Poaceae</taxon>
        <taxon>BOP clade</taxon>
        <taxon>Pooideae</taxon>
        <taxon>Stipodae</taxon>
        <taxon>Brachypodieae</taxon>
        <taxon>Brachypodium</taxon>
    </lineage>
</organism>
<feature type="signal peptide" evidence="1">
    <location>
        <begin position="1"/>
        <end position="20"/>
    </location>
</feature>
<dbReference type="Gramene" id="KQJ86098">
    <property type="protein sequence ID" value="KQJ86098"/>
    <property type="gene ID" value="BRADI_4g03293v3"/>
</dbReference>
<evidence type="ECO:0000313" key="3">
    <source>
        <dbReference type="EnsemblPlants" id="KQJ86098"/>
    </source>
</evidence>
<accession>A0A0Q3GYX8</accession>
<gene>
    <name evidence="2" type="ORF">BRADI_4g03293v3</name>
</gene>